<feature type="transmembrane region" description="Helical" evidence="1">
    <location>
        <begin position="73"/>
        <end position="98"/>
    </location>
</feature>
<protein>
    <submittedName>
        <fullName evidence="2">Uncharacterized protein</fullName>
    </submittedName>
</protein>
<sequence>MTTKATDPSADDRGLGPLIQLAGQVLAPAGVLTAVLYHFGYVREKERLAYFGVDLGSVGLSTTDYLLSSAGPLFSLLATVVVIGVAAVIAHHLLSYLLSRANHRWQQITWVALSAIALVLLAVGSIGMHCSLDALALVWLAVSAFGLRCSSDALIFPVMLGGGALLLEYATENARTYKVVPEQLSTGLAAARILRRALVVSLVLIAAFWATDVKAKQSGLDAAYAIESALPFLPQAIVYSRDRLYISGHGVGMTPLSDSNAFAFRYNGLRLLKHAGGRWFLLPVGWRRDNGATVKLLPDSRNDIRVELAP</sequence>
<dbReference type="EMBL" id="NGFP01000117">
    <property type="protein sequence ID" value="OUC94042.1"/>
    <property type="molecule type" value="Genomic_DNA"/>
</dbReference>
<reference evidence="2 3" key="1">
    <citation type="submission" date="2017-05" db="EMBL/GenBank/DDBJ databases">
        <title>Biotechnological potential of actinobacteria isolated from South African environments.</title>
        <authorList>
            <person name="Le Roes-Hill M."/>
            <person name="Prins A."/>
            <person name="Durrell K.A."/>
        </authorList>
    </citation>
    <scope>NUCLEOTIDE SEQUENCE [LARGE SCALE GENOMIC DNA]</scope>
    <source>
        <strain evidence="2">M26</strain>
    </source>
</reference>
<proteinExistence type="predicted"/>
<name>A0A243RH42_9ACTN</name>
<feature type="transmembrane region" description="Helical" evidence="1">
    <location>
        <begin position="110"/>
        <end position="142"/>
    </location>
</feature>
<evidence type="ECO:0000256" key="1">
    <source>
        <dbReference type="SAM" id="Phobius"/>
    </source>
</evidence>
<dbReference type="Proteomes" id="UP000194761">
    <property type="component" value="Unassembled WGS sequence"/>
</dbReference>
<accession>A0A243RH42</accession>
<keyword evidence="1" id="KW-1133">Transmembrane helix</keyword>
<dbReference type="AlphaFoldDB" id="A0A243RH42"/>
<organism evidence="2 3">
    <name type="scientific">Streptosporangium minutum</name>
    <dbReference type="NCBI Taxonomy" id="569862"/>
    <lineage>
        <taxon>Bacteria</taxon>
        <taxon>Bacillati</taxon>
        <taxon>Actinomycetota</taxon>
        <taxon>Actinomycetes</taxon>
        <taxon>Streptosporangiales</taxon>
        <taxon>Streptosporangiaceae</taxon>
        <taxon>Streptosporangium</taxon>
    </lineage>
</organism>
<dbReference type="RefSeq" id="WP_086575834.1">
    <property type="nucleotide sequence ID" value="NZ_NGFP01000117.1"/>
</dbReference>
<gene>
    <name evidence="2" type="ORF">CA984_24030</name>
</gene>
<keyword evidence="1" id="KW-0812">Transmembrane</keyword>
<evidence type="ECO:0000313" key="3">
    <source>
        <dbReference type="Proteomes" id="UP000194761"/>
    </source>
</evidence>
<feature type="transmembrane region" description="Helical" evidence="1">
    <location>
        <begin position="18"/>
        <end position="41"/>
    </location>
</feature>
<evidence type="ECO:0000313" key="2">
    <source>
        <dbReference type="EMBL" id="OUC94042.1"/>
    </source>
</evidence>
<keyword evidence="3" id="KW-1185">Reference proteome</keyword>
<comment type="caution">
    <text evidence="2">The sequence shown here is derived from an EMBL/GenBank/DDBJ whole genome shotgun (WGS) entry which is preliminary data.</text>
</comment>
<keyword evidence="1" id="KW-0472">Membrane</keyword>